<evidence type="ECO:0000256" key="1">
    <source>
        <dbReference type="SAM" id="SignalP"/>
    </source>
</evidence>
<organism evidence="2 3">
    <name type="scientific">Perilla frutescens var. hirtella</name>
    <name type="common">Perilla citriodora</name>
    <name type="synonym">Perilla setoyensis</name>
    <dbReference type="NCBI Taxonomy" id="608512"/>
    <lineage>
        <taxon>Eukaryota</taxon>
        <taxon>Viridiplantae</taxon>
        <taxon>Streptophyta</taxon>
        <taxon>Embryophyta</taxon>
        <taxon>Tracheophyta</taxon>
        <taxon>Spermatophyta</taxon>
        <taxon>Magnoliopsida</taxon>
        <taxon>eudicotyledons</taxon>
        <taxon>Gunneridae</taxon>
        <taxon>Pentapetalae</taxon>
        <taxon>asterids</taxon>
        <taxon>lamiids</taxon>
        <taxon>Lamiales</taxon>
        <taxon>Lamiaceae</taxon>
        <taxon>Nepetoideae</taxon>
        <taxon>Elsholtzieae</taxon>
        <taxon>Perilla</taxon>
    </lineage>
</organism>
<reference evidence="2 3" key="1">
    <citation type="journal article" date="2021" name="Nat. Commun.">
        <title>Incipient diploidization of the medicinal plant Perilla within 10,000 years.</title>
        <authorList>
            <person name="Zhang Y."/>
            <person name="Shen Q."/>
            <person name="Leng L."/>
            <person name="Zhang D."/>
            <person name="Chen S."/>
            <person name="Shi Y."/>
            <person name="Ning Z."/>
            <person name="Chen S."/>
        </authorList>
    </citation>
    <scope>NUCLEOTIDE SEQUENCE [LARGE SCALE GENOMIC DNA]</scope>
    <source>
        <strain evidence="3">cv. PC099</strain>
    </source>
</reference>
<dbReference type="PANTHER" id="PTHR33881:SF7">
    <property type="entry name" value="NEUROGENIC LOCUS NOTCH-LIKE PROTEIN"/>
    <property type="match status" value="1"/>
</dbReference>
<comment type="caution">
    <text evidence="2">The sequence shown here is derived from an EMBL/GenBank/DDBJ whole genome shotgun (WGS) entry which is preliminary data.</text>
</comment>
<dbReference type="EMBL" id="SDAM02001963">
    <property type="protein sequence ID" value="KAH6821613.1"/>
    <property type="molecule type" value="Genomic_DNA"/>
</dbReference>
<evidence type="ECO:0000313" key="2">
    <source>
        <dbReference type="EMBL" id="KAH6821613.1"/>
    </source>
</evidence>
<dbReference type="Proteomes" id="UP001190926">
    <property type="component" value="Unassembled WGS sequence"/>
</dbReference>
<keyword evidence="1" id="KW-0732">Signal</keyword>
<feature type="signal peptide" evidence="1">
    <location>
        <begin position="1"/>
        <end position="22"/>
    </location>
</feature>
<sequence>MATVHYAAFLAVTLAFLRSSFAAANFTFPFFGDEACKSNVCGKGSCVASNTSSFGFECECERGWKQARAEGDQFFKFLPCVIPNCTLNFNCAKSPDPAPNLNKSKSSVFDPCFWTDCGGGSCNKTSVFTHSCVCEEGYYNLFNSTSFPCYKECAIGGDCGNLGITALNSSNSSPPRSTVGDSRSHASSLMVGIEFSWLIVVFSTLAPVVWKYS</sequence>
<accession>A0AAD4IUW0</accession>
<gene>
    <name evidence="2" type="ORF">C2S53_016723</name>
</gene>
<keyword evidence="3" id="KW-1185">Reference proteome</keyword>
<dbReference type="AlphaFoldDB" id="A0AAD4IUW0"/>
<protein>
    <submittedName>
        <fullName evidence="2">Uncharacterized protein</fullName>
    </submittedName>
</protein>
<feature type="chain" id="PRO_5042100576" evidence="1">
    <location>
        <begin position="23"/>
        <end position="213"/>
    </location>
</feature>
<evidence type="ECO:0000313" key="3">
    <source>
        <dbReference type="Proteomes" id="UP001190926"/>
    </source>
</evidence>
<name>A0AAD4IUW0_PERFH</name>
<proteinExistence type="predicted"/>
<dbReference type="PANTHER" id="PTHR33881">
    <property type="entry name" value="NEUROGENIC LOCUS NOTCH-LIKE PROTEIN"/>
    <property type="match status" value="1"/>
</dbReference>